<dbReference type="AlphaFoldDB" id="A0A8H7UMP7"/>
<comment type="caution">
    <text evidence="2">The sequence shown here is derived from an EMBL/GenBank/DDBJ whole genome shotgun (WGS) entry which is preliminary data.</text>
</comment>
<evidence type="ECO:0000256" key="1">
    <source>
        <dbReference type="SAM" id="MobiDB-lite"/>
    </source>
</evidence>
<gene>
    <name evidence="2" type="ORF">INT47_004708</name>
</gene>
<feature type="compositionally biased region" description="Basic and acidic residues" evidence="1">
    <location>
        <begin position="125"/>
        <end position="134"/>
    </location>
</feature>
<feature type="region of interest" description="Disordered" evidence="1">
    <location>
        <begin position="111"/>
        <end position="138"/>
    </location>
</feature>
<keyword evidence="3" id="KW-1185">Reference proteome</keyword>
<dbReference type="EMBL" id="JAEPRD010000363">
    <property type="protein sequence ID" value="KAG2191721.1"/>
    <property type="molecule type" value="Genomic_DNA"/>
</dbReference>
<name>A0A8H7UMP7_9FUNG</name>
<dbReference type="Proteomes" id="UP000603453">
    <property type="component" value="Unassembled WGS sequence"/>
</dbReference>
<reference evidence="2" key="1">
    <citation type="submission" date="2020-12" db="EMBL/GenBank/DDBJ databases">
        <title>Metabolic potential, ecology and presence of endohyphal bacteria is reflected in genomic diversity of Mucoromycotina.</title>
        <authorList>
            <person name="Muszewska A."/>
            <person name="Okrasinska A."/>
            <person name="Steczkiewicz K."/>
            <person name="Drgas O."/>
            <person name="Orlowska M."/>
            <person name="Perlinska-Lenart U."/>
            <person name="Aleksandrzak-Piekarczyk T."/>
            <person name="Szatraj K."/>
            <person name="Zielenkiewicz U."/>
            <person name="Pilsyk S."/>
            <person name="Malc E."/>
            <person name="Mieczkowski P."/>
            <person name="Kruszewska J.S."/>
            <person name="Biernat P."/>
            <person name="Pawlowska J."/>
        </authorList>
    </citation>
    <scope>NUCLEOTIDE SEQUENCE</scope>
    <source>
        <strain evidence="2">WA0000017839</strain>
    </source>
</reference>
<accession>A0A8H7UMP7</accession>
<evidence type="ECO:0000313" key="3">
    <source>
        <dbReference type="Proteomes" id="UP000603453"/>
    </source>
</evidence>
<proteinExistence type="predicted"/>
<sequence length="165" mass="18218">MIVFGSRTIHAHTTGKSKDFECVTEAYLKEISSEYCSDEEIKARAKEAYNNVYSLSHWTPRPSAVPDKDQQVRQPISSGVSNNFDNLGLCEMPQIDTSSFNVSLSTLGSSGRARMQDSDALNVSSDRDIHDPQSEYRTSNFSLSDEVSSEVSGVSGCCDRAYIQI</sequence>
<protein>
    <submittedName>
        <fullName evidence="2">Uncharacterized protein</fullName>
    </submittedName>
</protein>
<evidence type="ECO:0000313" key="2">
    <source>
        <dbReference type="EMBL" id="KAG2191721.1"/>
    </source>
</evidence>
<organism evidence="2 3">
    <name type="scientific">Mucor saturninus</name>
    <dbReference type="NCBI Taxonomy" id="64648"/>
    <lineage>
        <taxon>Eukaryota</taxon>
        <taxon>Fungi</taxon>
        <taxon>Fungi incertae sedis</taxon>
        <taxon>Mucoromycota</taxon>
        <taxon>Mucoromycotina</taxon>
        <taxon>Mucoromycetes</taxon>
        <taxon>Mucorales</taxon>
        <taxon>Mucorineae</taxon>
        <taxon>Mucoraceae</taxon>
        <taxon>Mucor</taxon>
    </lineage>
</organism>